<evidence type="ECO:0008006" key="3">
    <source>
        <dbReference type="Google" id="ProtNLM"/>
    </source>
</evidence>
<evidence type="ECO:0000313" key="1">
    <source>
        <dbReference type="EMBL" id="MBH8557748.1"/>
    </source>
</evidence>
<keyword evidence="2" id="KW-1185">Reference proteome</keyword>
<evidence type="ECO:0000313" key="2">
    <source>
        <dbReference type="Proteomes" id="UP000625631"/>
    </source>
</evidence>
<comment type="caution">
    <text evidence="1">The sequence shown here is derived from an EMBL/GenBank/DDBJ whole genome shotgun (WGS) entry which is preliminary data.</text>
</comment>
<dbReference type="Proteomes" id="UP000625631">
    <property type="component" value="Unassembled WGS sequence"/>
</dbReference>
<dbReference type="RefSeq" id="WP_198074878.1">
    <property type="nucleotide sequence ID" value="NZ_JAEDAE010000002.1"/>
</dbReference>
<gene>
    <name evidence="1" type="ORF">I7X13_06800</name>
</gene>
<sequence>MNGTEPATPSAFDKARTGLWTSLQKHLTTVYAAESAFVKAVAFTDSFPFPASAGSEQQLYDYEQQRRALRDLFTDETTQLDTLVKAIRQKGYAEDEKKQLYLLLLGYMDIAATIFARLHTQVPVRQPKDEELDETTDRFARVQKFARLNIKGIAGLLGGI</sequence>
<organism evidence="1 2">
    <name type="scientific">Hymenobacter negativus</name>
    <dbReference type="NCBI Taxonomy" id="2795026"/>
    <lineage>
        <taxon>Bacteria</taxon>
        <taxon>Pseudomonadati</taxon>
        <taxon>Bacteroidota</taxon>
        <taxon>Cytophagia</taxon>
        <taxon>Cytophagales</taxon>
        <taxon>Hymenobacteraceae</taxon>
        <taxon>Hymenobacter</taxon>
    </lineage>
</organism>
<accession>A0ABS0Q5V5</accession>
<proteinExistence type="predicted"/>
<protein>
    <recommendedName>
        <fullName evidence="3">DUF892 family protein</fullName>
    </recommendedName>
</protein>
<name>A0ABS0Q5V5_9BACT</name>
<reference evidence="1 2" key="1">
    <citation type="submission" date="2020-12" db="EMBL/GenBank/DDBJ databases">
        <title>Hymenobacter sp.</title>
        <authorList>
            <person name="Kim M.K."/>
        </authorList>
    </citation>
    <scope>NUCLEOTIDE SEQUENCE [LARGE SCALE GENOMIC DNA]</scope>
    <source>
        <strain evidence="1 2">BT442</strain>
    </source>
</reference>
<dbReference type="EMBL" id="JAEDAE010000002">
    <property type="protein sequence ID" value="MBH8557748.1"/>
    <property type="molecule type" value="Genomic_DNA"/>
</dbReference>